<dbReference type="EMBL" id="DPXL01000172">
    <property type="protein sequence ID" value="HCM32340.1"/>
    <property type="molecule type" value="Genomic_DNA"/>
</dbReference>
<evidence type="ECO:0008006" key="3">
    <source>
        <dbReference type="Google" id="ProtNLM"/>
    </source>
</evidence>
<gene>
    <name evidence="1" type="ORF">DIC32_13585</name>
</gene>
<proteinExistence type="predicted"/>
<dbReference type="AlphaFoldDB" id="A0A3D3G2S4"/>
<organism evidence="1 2">
    <name type="scientific">Acinetobacter radioresistens</name>
    <dbReference type="NCBI Taxonomy" id="40216"/>
    <lineage>
        <taxon>Bacteria</taxon>
        <taxon>Pseudomonadati</taxon>
        <taxon>Pseudomonadota</taxon>
        <taxon>Gammaproteobacteria</taxon>
        <taxon>Moraxellales</taxon>
        <taxon>Moraxellaceae</taxon>
        <taxon>Acinetobacter</taxon>
    </lineage>
</organism>
<dbReference type="Proteomes" id="UP000262257">
    <property type="component" value="Unassembled WGS sequence"/>
</dbReference>
<protein>
    <recommendedName>
        <fullName evidence="3">DUF2946 domain-containing protein</fullName>
    </recommendedName>
</protein>
<sequence>MSAHLLSHSGGSQPTQQVNQHVVHAGCHEVSHAASQSAHHSCINGDNHQTVQQVHCHDCSSLHCNTLQVVLAAADNVPESLPNLSLPETSHSHYFARYLPGYWQEILRPPKA</sequence>
<reference evidence="1 2" key="1">
    <citation type="journal article" date="2018" name="Nat. Biotechnol.">
        <title>A standardized bacterial taxonomy based on genome phylogeny substantially revises the tree of life.</title>
        <authorList>
            <person name="Parks D.H."/>
            <person name="Chuvochina M."/>
            <person name="Waite D.W."/>
            <person name="Rinke C."/>
            <person name="Skarshewski A."/>
            <person name="Chaumeil P.A."/>
            <person name="Hugenholtz P."/>
        </authorList>
    </citation>
    <scope>NUCLEOTIDE SEQUENCE [LARGE SCALE GENOMIC DNA]</scope>
    <source>
        <strain evidence="1">UBA10045</strain>
    </source>
</reference>
<accession>A0A3D3G2S4</accession>
<evidence type="ECO:0000313" key="2">
    <source>
        <dbReference type="Proteomes" id="UP000262257"/>
    </source>
</evidence>
<comment type="caution">
    <text evidence="1">The sequence shown here is derived from an EMBL/GenBank/DDBJ whole genome shotgun (WGS) entry which is preliminary data.</text>
</comment>
<name>A0A3D3G2S4_ACIRA</name>
<evidence type="ECO:0000313" key="1">
    <source>
        <dbReference type="EMBL" id="HCM32340.1"/>
    </source>
</evidence>